<name>A0A428R7K8_9HYPO</name>
<feature type="signal peptide" evidence="2">
    <location>
        <begin position="1"/>
        <end position="18"/>
    </location>
</feature>
<dbReference type="PANTHER" id="PTHR10039:SF5">
    <property type="entry name" value="NACHT DOMAIN-CONTAINING PROTEIN"/>
    <property type="match status" value="1"/>
</dbReference>
<dbReference type="Gene3D" id="3.40.50.300">
    <property type="entry name" value="P-loop containing nucleotide triphosphate hydrolases"/>
    <property type="match status" value="1"/>
</dbReference>
<dbReference type="InterPro" id="IPR027417">
    <property type="entry name" value="P-loop_NTPase"/>
</dbReference>
<evidence type="ECO:0000259" key="3">
    <source>
        <dbReference type="Pfam" id="PF24883"/>
    </source>
</evidence>
<proteinExistence type="predicted"/>
<sequence>MNLIRCFLLAASAAQILAQNTNGTYDECQPIIKDVAEDDIRFNSTGSTSFDFAGQKDPWYLSMATFFHLARNTSEVRDLSSTGERAVFLSVPQSLTGSTRGNNTEVCYYQMDPVNATSNATDGASCNGVLSDKCQEALRRSGGPFNGICSSVDIEEDCGNPMRLWTSKPFNFSSSDCSVDKLPGVTLPKGYRTFNVMSEGHSLPRQEDGFLDAYDLMVRQPLPMVLAAKIPGQNMIAVKVACMAPENITANSRIPDSEFPPNGAADLKAFQSRKKSHSGLEDADKELLRLCGECDAIASKILTVLPKVSTAFQSELAQDKKAVERAWLGSYEPRSAGECFRAALRSWWQREEIVEISDRLEKVRQGMMMAATMSIWANAQSTKDWEHQFSKKLDTMIGMVSQALKTSEYAGPEQKRTENKKTVEKIAADSIRQSDLTAQIVRRIWSPHWKFDRALLASFPRQTDLSADQLKSIICESLRFDSMDNREEAIAKTFDCTFRWVFDRNPQISPEGVPMWSSLPDWLDGDSGLPYWITGKPGSGKSTMMKFILHHEALDGHLQKWARGSPLYKIKYYAWKPGAEMARSVDGLLRTLLHQVLTMSPDMTPYICPRRWSLFHAVREIGSFPSWTTWELEESFARLLTFKEGGPRLILFIDGLDEFDIAPVDLCKRIQSISAHRTVKVCVASRPWPQFSDAFASSPGLQMHLLTDADIQAFVRGHFLGVVAFQELNALYRGGGDQLLEDIVKKAKGVFLWTALVTQTLLENLVDGSSLPHLKAILDTMPSEIESLYDAIYAAIPKRLLGEVSATLQLYVLASQPLNWMTFWLADETRDGSTTIHTQSLDMDKVQASVKRRLGARTRGILELVPRTETIEYLHRTAAEWINQPRVWEQLKTVSPPDFDPHYCLLQAEAIQAENWKPSERFFLPGSIAYWEDVTKGLHYASQVDPAIISDTALATALDRFHDAVAKTFTTFIGLEDTDSSAKLSWASYQPMKTQGVRANTFNGLTAQFAIVPYIRDKFKDKATPFHPVSQKRSIALLEQAIFGPATYSAPGVLAILDQSNLPKISYFQRLQAVSLLLERGVRQPGIMSLIKEQGCNASRSGNGDYAQYLNDVMQLLVQHRATSGERRSYMKRLFRLD</sequence>
<comment type="caution">
    <text evidence="5">The sequence shown here is derived from an EMBL/GenBank/DDBJ whole genome shotgun (WGS) entry which is preliminary data.</text>
</comment>
<feature type="domain" description="Nephrocystin 3-like N-terminal" evidence="3">
    <location>
        <begin position="521"/>
        <end position="686"/>
    </location>
</feature>
<dbReference type="SUPFAM" id="SSF52540">
    <property type="entry name" value="P-loop containing nucleoside triphosphate hydrolases"/>
    <property type="match status" value="1"/>
</dbReference>
<evidence type="ECO:0000256" key="1">
    <source>
        <dbReference type="ARBA" id="ARBA00022737"/>
    </source>
</evidence>
<protein>
    <recommendedName>
        <fullName evidence="7">NACHT domain-containing protein</fullName>
    </recommendedName>
</protein>
<dbReference type="Pfam" id="PF24883">
    <property type="entry name" value="NPHP3_N"/>
    <property type="match status" value="1"/>
</dbReference>
<dbReference type="Pfam" id="PF25053">
    <property type="entry name" value="DUF7791"/>
    <property type="match status" value="1"/>
</dbReference>
<dbReference type="InterPro" id="IPR056884">
    <property type="entry name" value="NPHP3-like_N"/>
</dbReference>
<accession>A0A428R7K8</accession>
<dbReference type="AlphaFoldDB" id="A0A428R7K8"/>
<evidence type="ECO:0000313" key="5">
    <source>
        <dbReference type="EMBL" id="RSL73529.1"/>
    </source>
</evidence>
<dbReference type="EMBL" id="NKCL01000410">
    <property type="protein sequence ID" value="RSL73529.1"/>
    <property type="molecule type" value="Genomic_DNA"/>
</dbReference>
<evidence type="ECO:0008006" key="7">
    <source>
        <dbReference type="Google" id="ProtNLM"/>
    </source>
</evidence>
<dbReference type="InterPro" id="IPR056693">
    <property type="entry name" value="DUF7791"/>
</dbReference>
<gene>
    <name evidence="5" type="ORF">CEP51_011734</name>
</gene>
<dbReference type="PANTHER" id="PTHR10039">
    <property type="entry name" value="AMELOGENIN"/>
    <property type="match status" value="1"/>
</dbReference>
<organism evidence="5 6">
    <name type="scientific">Fusarium floridanum</name>
    <dbReference type="NCBI Taxonomy" id="1325733"/>
    <lineage>
        <taxon>Eukaryota</taxon>
        <taxon>Fungi</taxon>
        <taxon>Dikarya</taxon>
        <taxon>Ascomycota</taxon>
        <taxon>Pezizomycotina</taxon>
        <taxon>Sordariomycetes</taxon>
        <taxon>Hypocreomycetidae</taxon>
        <taxon>Hypocreales</taxon>
        <taxon>Nectriaceae</taxon>
        <taxon>Fusarium</taxon>
        <taxon>Fusarium solani species complex</taxon>
    </lineage>
</organism>
<feature type="domain" description="DUF7791" evidence="4">
    <location>
        <begin position="811"/>
        <end position="919"/>
    </location>
</feature>
<keyword evidence="2" id="KW-0732">Signal</keyword>
<keyword evidence="1" id="KW-0677">Repeat</keyword>
<evidence type="ECO:0000313" key="6">
    <source>
        <dbReference type="Proteomes" id="UP000287972"/>
    </source>
</evidence>
<evidence type="ECO:0000259" key="4">
    <source>
        <dbReference type="Pfam" id="PF25053"/>
    </source>
</evidence>
<evidence type="ECO:0000256" key="2">
    <source>
        <dbReference type="SAM" id="SignalP"/>
    </source>
</evidence>
<dbReference type="Proteomes" id="UP000287972">
    <property type="component" value="Unassembled WGS sequence"/>
</dbReference>
<keyword evidence="6" id="KW-1185">Reference proteome</keyword>
<reference evidence="5 6" key="1">
    <citation type="submission" date="2017-06" db="EMBL/GenBank/DDBJ databases">
        <title>Comparative genomic analysis of Ambrosia Fusariam Clade fungi.</title>
        <authorList>
            <person name="Stajich J.E."/>
            <person name="Carrillo J."/>
            <person name="Kijimoto T."/>
            <person name="Eskalen A."/>
            <person name="O'Donnell K."/>
            <person name="Kasson M."/>
        </authorList>
    </citation>
    <scope>NUCLEOTIDE SEQUENCE [LARGE SCALE GENOMIC DNA]</scope>
    <source>
        <strain evidence="5 6">NRRL62606</strain>
    </source>
</reference>
<feature type="chain" id="PRO_5019244912" description="NACHT domain-containing protein" evidence="2">
    <location>
        <begin position="19"/>
        <end position="1138"/>
    </location>
</feature>